<evidence type="ECO:0000313" key="3">
    <source>
        <dbReference type="Proteomes" id="UP000016932"/>
    </source>
</evidence>
<evidence type="ECO:0000313" key="2">
    <source>
        <dbReference type="EMBL" id="EME77517.1"/>
    </source>
</evidence>
<dbReference type="AlphaFoldDB" id="M3AJ58"/>
<feature type="region of interest" description="Disordered" evidence="1">
    <location>
        <begin position="310"/>
        <end position="332"/>
    </location>
</feature>
<dbReference type="RefSeq" id="XP_007931947.1">
    <property type="nucleotide sequence ID" value="XM_007933756.1"/>
</dbReference>
<reference evidence="2 3" key="1">
    <citation type="journal article" date="2012" name="PLoS Pathog.">
        <title>Diverse lifestyles and strategies of plant pathogenesis encoded in the genomes of eighteen Dothideomycetes fungi.</title>
        <authorList>
            <person name="Ohm R.A."/>
            <person name="Feau N."/>
            <person name="Henrissat B."/>
            <person name="Schoch C.L."/>
            <person name="Horwitz B.A."/>
            <person name="Barry K.W."/>
            <person name="Condon B.J."/>
            <person name="Copeland A.C."/>
            <person name="Dhillon B."/>
            <person name="Glaser F."/>
            <person name="Hesse C.N."/>
            <person name="Kosti I."/>
            <person name="LaButti K."/>
            <person name="Lindquist E.A."/>
            <person name="Lucas S."/>
            <person name="Salamov A.A."/>
            <person name="Bradshaw R.E."/>
            <person name="Ciuffetti L."/>
            <person name="Hamelin R.C."/>
            <person name="Kema G.H.J."/>
            <person name="Lawrence C."/>
            <person name="Scott J.A."/>
            <person name="Spatafora J.W."/>
            <person name="Turgeon B.G."/>
            <person name="de Wit P.J.G.M."/>
            <person name="Zhong S."/>
            <person name="Goodwin S.B."/>
            <person name="Grigoriev I.V."/>
        </authorList>
    </citation>
    <scope>NUCLEOTIDE SEQUENCE [LARGE SCALE GENOMIC DNA]</scope>
    <source>
        <strain evidence="2 3">CIRAD86</strain>
    </source>
</reference>
<dbReference type="KEGG" id="pfj:MYCFIDRAFT_179769"/>
<dbReference type="HOGENOM" id="CLU_585412_0_0_1"/>
<organism evidence="2 3">
    <name type="scientific">Pseudocercospora fijiensis (strain CIRAD86)</name>
    <name type="common">Black leaf streak disease fungus</name>
    <name type="synonym">Mycosphaerella fijiensis</name>
    <dbReference type="NCBI Taxonomy" id="383855"/>
    <lineage>
        <taxon>Eukaryota</taxon>
        <taxon>Fungi</taxon>
        <taxon>Dikarya</taxon>
        <taxon>Ascomycota</taxon>
        <taxon>Pezizomycotina</taxon>
        <taxon>Dothideomycetes</taxon>
        <taxon>Dothideomycetidae</taxon>
        <taxon>Mycosphaerellales</taxon>
        <taxon>Mycosphaerellaceae</taxon>
        <taxon>Pseudocercospora</taxon>
    </lineage>
</organism>
<accession>M3AJ58</accession>
<name>M3AJ58_PSEFD</name>
<sequence>MRKQIMTSTQIVGHSMALTKASWFGKQIASYRYTSGIEARVVPISVPWASVAHSTPTRDSALLTPAVSRRGTYAVGSNTNQENWRTSNISVHPELPEGGSTEDLLWKLNARRIFQNISQHGPKKLRALYHVGRALSFVFLAVQELQRSENERRYDRRMRQHGWYGPLDAAIDGDGVEVVDFNGSRQGEGVGEGHNPAMMSPDVTVPVIISGALPEPQPYSMNSQNTLPPSPSPLLSFQATSTPRHAAEFALYEEMEDALGFQKQDEEVFALAAPQEQQQQQAHEFPDSEEASVIQLHCPDRILSLCSMNTDTTASAPSPSSSPSPSPVHYTTLPLTPNSAGCLRAYHRRVMIAHNMQKAAAAPQPPPSPPPRSPSPRLPCVGNMVSRRRNGSVREEHIRFMTCMLAGSWRQMLVRRGQEVVVCRVNTAHGQEKFDRSAKLEAVEIRKLPTPAKKCPYDGALYTPDCQ</sequence>
<keyword evidence="3" id="KW-1185">Reference proteome</keyword>
<proteinExistence type="predicted"/>
<dbReference type="GeneID" id="19334208"/>
<dbReference type="Proteomes" id="UP000016932">
    <property type="component" value="Unassembled WGS sequence"/>
</dbReference>
<protein>
    <submittedName>
        <fullName evidence="2">Uncharacterized protein</fullName>
    </submittedName>
</protein>
<feature type="compositionally biased region" description="Pro residues" evidence="1">
    <location>
        <begin position="363"/>
        <end position="377"/>
    </location>
</feature>
<feature type="region of interest" description="Disordered" evidence="1">
    <location>
        <begin position="357"/>
        <end position="382"/>
    </location>
</feature>
<dbReference type="EMBL" id="KB446565">
    <property type="protein sequence ID" value="EME77517.1"/>
    <property type="molecule type" value="Genomic_DNA"/>
</dbReference>
<dbReference type="VEuPathDB" id="FungiDB:MYCFIDRAFT_179769"/>
<evidence type="ECO:0000256" key="1">
    <source>
        <dbReference type="SAM" id="MobiDB-lite"/>
    </source>
</evidence>
<gene>
    <name evidence="2" type="ORF">MYCFIDRAFT_179769</name>
</gene>